<accession>A0A8W8JDE6</accession>
<evidence type="ECO:0000313" key="3">
    <source>
        <dbReference type="Proteomes" id="UP000005408"/>
    </source>
</evidence>
<dbReference type="EnsemblMetazoa" id="G33309.5">
    <property type="protein sequence ID" value="G33309.5:cds"/>
    <property type="gene ID" value="G33309"/>
</dbReference>
<dbReference type="NCBIfam" id="TIGR01571">
    <property type="entry name" value="A_thal_Cys_rich"/>
    <property type="match status" value="1"/>
</dbReference>
<dbReference type="EnsemblMetazoa" id="G17874.4">
    <property type="protein sequence ID" value="G17874.4:cds"/>
    <property type="gene ID" value="G17874"/>
</dbReference>
<dbReference type="EnsemblMetazoa" id="G17874.1">
    <property type="protein sequence ID" value="G17874.1:cds"/>
    <property type="gene ID" value="G17874"/>
</dbReference>
<dbReference type="EnsemblMetazoa" id="G33309.3">
    <property type="protein sequence ID" value="G33309.3:cds"/>
    <property type="gene ID" value="G33309"/>
</dbReference>
<dbReference type="EnsemblMetazoa" id="G17874.6">
    <property type="protein sequence ID" value="G17874.6:cds"/>
    <property type="gene ID" value="G17874"/>
</dbReference>
<dbReference type="InterPro" id="IPR006461">
    <property type="entry name" value="PLAC_motif_containing"/>
</dbReference>
<evidence type="ECO:0000313" key="2">
    <source>
        <dbReference type="EnsemblMetazoa" id="G17874.2:cds"/>
    </source>
</evidence>
<dbReference type="PANTHER" id="PTHR15907">
    <property type="entry name" value="DUF614 FAMILY PROTEIN-RELATED"/>
    <property type="match status" value="1"/>
</dbReference>
<organism evidence="2 3">
    <name type="scientific">Magallana gigas</name>
    <name type="common">Pacific oyster</name>
    <name type="synonym">Crassostrea gigas</name>
    <dbReference type="NCBI Taxonomy" id="29159"/>
    <lineage>
        <taxon>Eukaryota</taxon>
        <taxon>Metazoa</taxon>
        <taxon>Spiralia</taxon>
        <taxon>Lophotrochozoa</taxon>
        <taxon>Mollusca</taxon>
        <taxon>Bivalvia</taxon>
        <taxon>Autobranchia</taxon>
        <taxon>Pteriomorphia</taxon>
        <taxon>Ostreida</taxon>
        <taxon>Ostreoidea</taxon>
        <taxon>Ostreidae</taxon>
        <taxon>Magallana</taxon>
    </lineage>
</organism>
<dbReference type="Proteomes" id="UP000005408">
    <property type="component" value="Unassembled WGS sequence"/>
</dbReference>
<keyword evidence="3" id="KW-1185">Reference proteome</keyword>
<dbReference type="EnsemblMetazoa" id="G33309.4">
    <property type="protein sequence ID" value="G33309.4:cds"/>
    <property type="gene ID" value="G33309"/>
</dbReference>
<dbReference type="Pfam" id="PF04749">
    <property type="entry name" value="PLAC8"/>
    <property type="match status" value="1"/>
</dbReference>
<reference evidence="2" key="1">
    <citation type="submission" date="2022-08" db="UniProtKB">
        <authorList>
            <consortium name="EnsemblMetazoa"/>
        </authorList>
    </citation>
    <scope>IDENTIFICATION</scope>
    <source>
        <strain evidence="2">05x7-T-G4-1.051#20</strain>
    </source>
</reference>
<dbReference type="EnsemblMetazoa" id="G17874.5">
    <property type="protein sequence ID" value="G17874.5:cds"/>
    <property type="gene ID" value="G17874"/>
</dbReference>
<dbReference type="AlphaFoldDB" id="A0A8W8JDE6"/>
<evidence type="ECO:0008006" key="4">
    <source>
        <dbReference type="Google" id="ProtNLM"/>
    </source>
</evidence>
<dbReference type="EnsemblMetazoa" id="G17874.2">
    <property type="protein sequence ID" value="G17874.2:cds"/>
    <property type="gene ID" value="G17874"/>
</dbReference>
<dbReference type="OrthoDB" id="1045822at2759"/>
<dbReference type="EnsemblMetazoa" id="G33309.7">
    <property type="protein sequence ID" value="G33309.7:cds"/>
    <property type="gene ID" value="G33309"/>
</dbReference>
<dbReference type="EnsemblMetazoa" id="G33309.2">
    <property type="protein sequence ID" value="G33309.2:cds"/>
    <property type="gene ID" value="G33309"/>
</dbReference>
<protein>
    <recommendedName>
        <fullName evidence="4">Cornifelin</fullName>
    </recommendedName>
</protein>
<sequence length="121" mass="12858">MATTVIVQQPTAGGTGNPLMVSTIEGHRNWTTGLFDCFTDIKSCILGYFCLPCTVCNVATRTGECCCMPFFVPGGTVVMRTRIRTLGGIQGSACNDFCALACCGPCAVCQMQRELDNMGVP</sequence>
<dbReference type="OMA" id="QMITERN"/>
<proteinExistence type="inferred from homology"/>
<comment type="similarity">
    <text evidence="1">Belongs to the cornifelin family.</text>
</comment>
<name>A0A8W8JDE6_MAGGI</name>
<evidence type="ECO:0000256" key="1">
    <source>
        <dbReference type="ARBA" id="ARBA00009024"/>
    </source>
</evidence>